<evidence type="ECO:0000259" key="11">
    <source>
        <dbReference type="Pfam" id="PF02882"/>
    </source>
</evidence>
<feature type="region of interest" description="Disordered" evidence="8">
    <location>
        <begin position="324"/>
        <end position="346"/>
    </location>
</feature>
<dbReference type="GO" id="GO:0004488">
    <property type="term" value="F:methylenetetrahydrofolate dehydrogenase (NADP+) activity"/>
    <property type="evidence" value="ECO:0007669"/>
    <property type="project" value="InterPro"/>
</dbReference>
<dbReference type="OrthoDB" id="5126881at2759"/>
<evidence type="ECO:0000256" key="7">
    <source>
        <dbReference type="ARBA" id="ARBA00023268"/>
    </source>
</evidence>
<comment type="pathway">
    <text evidence="1">One-carbon metabolism; tetrahydrofolate interconversion.</text>
</comment>
<dbReference type="HAMAP" id="MF_01576">
    <property type="entry name" value="THF_DHG_CYH"/>
    <property type="match status" value="1"/>
</dbReference>
<dbReference type="Pfam" id="PF00763">
    <property type="entry name" value="THF_DHG_CYH"/>
    <property type="match status" value="1"/>
</dbReference>
<keyword evidence="7" id="KW-0511">Multifunctional enzyme</keyword>
<dbReference type="PROSITE" id="PS00767">
    <property type="entry name" value="THF_DHG_CYH_2"/>
    <property type="match status" value="1"/>
</dbReference>
<dbReference type="InterPro" id="IPR020630">
    <property type="entry name" value="THF_DH/CycHdrlase_cat_dom"/>
</dbReference>
<dbReference type="GO" id="GO:0004477">
    <property type="term" value="F:methenyltetrahydrofolate cyclohydrolase activity"/>
    <property type="evidence" value="ECO:0007669"/>
    <property type="project" value="TreeGrafter"/>
</dbReference>
<evidence type="ECO:0000256" key="2">
    <source>
        <dbReference type="ARBA" id="ARBA00011738"/>
    </source>
</evidence>
<evidence type="ECO:0000259" key="10">
    <source>
        <dbReference type="Pfam" id="PF00763"/>
    </source>
</evidence>
<accession>F0Y5C4</accession>
<dbReference type="SUPFAM" id="SSF51735">
    <property type="entry name" value="NAD(P)-binding Rossmann-fold domains"/>
    <property type="match status" value="1"/>
</dbReference>
<dbReference type="FunFam" id="3.40.50.720:FF:000006">
    <property type="entry name" value="Bifunctional protein FolD"/>
    <property type="match status" value="1"/>
</dbReference>
<proteinExistence type="inferred from homology"/>
<sequence length="346" mass="35611">MRWRPTVLAAAALGGRALLTAAMAAVQGVNILDGAATAKAIRAELGRDVDALRAAHGVTPGLGVVLVGERRDSQTYVRMKQKVAAEIGVHCVDALLPDTASEAEILAAVEAMNADPDVHGILVQLPLPAHVDEGRVLGAIDFRKDADGFSETNVARLVMQGGPPPLAMPCTPAGCVELLRRHGVPLAGKRAVVLGRSNIVGMPVAALLQACDATVTVCHSATPDVAAVVRDADIVVAAVGRARYVEASWLKPGCVVVDVGINAVDDPEAKRGYRLVGDVDFDAAKDVASLITPVPGGVGPMTIAMLMSNVVNLTKASLGVETAPLPGRLGDAETTTRLSGLPKEGP</sequence>
<dbReference type="Pfam" id="PF02882">
    <property type="entry name" value="THF_DHG_CYH_C"/>
    <property type="match status" value="1"/>
</dbReference>
<dbReference type="GO" id="GO:0005829">
    <property type="term" value="C:cytosol"/>
    <property type="evidence" value="ECO:0007669"/>
    <property type="project" value="TreeGrafter"/>
</dbReference>
<dbReference type="RefSeq" id="XP_009035535.1">
    <property type="nucleotide sequence ID" value="XM_009037287.1"/>
</dbReference>
<dbReference type="KEGG" id="aaf:AURANDRAFT_53178"/>
<keyword evidence="13" id="KW-1185">Reference proteome</keyword>
<keyword evidence="3" id="KW-0554">One-carbon metabolism</keyword>
<dbReference type="GO" id="GO:0035999">
    <property type="term" value="P:tetrahydrofolate interconversion"/>
    <property type="evidence" value="ECO:0007669"/>
    <property type="project" value="TreeGrafter"/>
</dbReference>
<dbReference type="InterPro" id="IPR036291">
    <property type="entry name" value="NAD(P)-bd_dom_sf"/>
</dbReference>
<dbReference type="Gene3D" id="3.40.50.720">
    <property type="entry name" value="NAD(P)-binding Rossmann-like Domain"/>
    <property type="match status" value="1"/>
</dbReference>
<evidence type="ECO:0000256" key="3">
    <source>
        <dbReference type="ARBA" id="ARBA00022563"/>
    </source>
</evidence>
<dbReference type="PANTHER" id="PTHR48099">
    <property type="entry name" value="C-1-TETRAHYDROFOLATE SYNTHASE, CYTOPLASMIC-RELATED"/>
    <property type="match status" value="1"/>
</dbReference>
<feature type="chain" id="PRO_5003264388" evidence="9">
    <location>
        <begin position="29"/>
        <end position="346"/>
    </location>
</feature>
<dbReference type="EMBL" id="GL833125">
    <property type="protein sequence ID" value="EGB09470.1"/>
    <property type="molecule type" value="Genomic_DNA"/>
</dbReference>
<feature type="domain" description="Tetrahydrofolate dehydrogenase/cyclohydrolase NAD(P)-binding" evidence="11">
    <location>
        <begin position="169"/>
        <end position="316"/>
    </location>
</feature>
<dbReference type="InterPro" id="IPR020631">
    <property type="entry name" value="THF_DH/CycHdrlase_NAD-bd_dom"/>
</dbReference>
<evidence type="ECO:0000256" key="6">
    <source>
        <dbReference type="ARBA" id="ARBA00023002"/>
    </source>
</evidence>
<feature type="signal peptide" evidence="9">
    <location>
        <begin position="1"/>
        <end position="28"/>
    </location>
</feature>
<evidence type="ECO:0000256" key="5">
    <source>
        <dbReference type="ARBA" id="ARBA00022857"/>
    </source>
</evidence>
<comment type="subunit">
    <text evidence="2">Homodimer.</text>
</comment>
<dbReference type="InterPro" id="IPR020867">
    <property type="entry name" value="THF_DH/CycHdrlase_CS"/>
</dbReference>
<dbReference type="PROSITE" id="PS00766">
    <property type="entry name" value="THF_DHG_CYH_1"/>
    <property type="match status" value="1"/>
</dbReference>
<dbReference type="InterPro" id="IPR000672">
    <property type="entry name" value="THF_DH/CycHdrlase"/>
</dbReference>
<dbReference type="FunFam" id="3.40.50.10860:FF:000005">
    <property type="entry name" value="C-1-tetrahydrofolate synthase, cytoplasmic, putative"/>
    <property type="match status" value="1"/>
</dbReference>
<organism evidence="13">
    <name type="scientific">Aureococcus anophagefferens</name>
    <name type="common">Harmful bloom alga</name>
    <dbReference type="NCBI Taxonomy" id="44056"/>
    <lineage>
        <taxon>Eukaryota</taxon>
        <taxon>Sar</taxon>
        <taxon>Stramenopiles</taxon>
        <taxon>Ochrophyta</taxon>
        <taxon>Pelagophyceae</taxon>
        <taxon>Pelagomonadales</taxon>
        <taxon>Pelagomonadaceae</taxon>
        <taxon>Aureococcus</taxon>
    </lineage>
</organism>
<dbReference type="AlphaFoldDB" id="F0Y5C4"/>
<keyword evidence="4" id="KW-0378">Hydrolase</keyword>
<dbReference type="Proteomes" id="UP000002729">
    <property type="component" value="Unassembled WGS sequence"/>
</dbReference>
<evidence type="ECO:0000256" key="9">
    <source>
        <dbReference type="SAM" id="SignalP"/>
    </source>
</evidence>
<dbReference type="PANTHER" id="PTHR48099:SF5">
    <property type="entry name" value="C-1-TETRAHYDROFOLATE SYNTHASE, CYTOPLASMIC"/>
    <property type="match status" value="1"/>
</dbReference>
<dbReference type="InterPro" id="IPR046346">
    <property type="entry name" value="Aminoacid_DH-like_N_sf"/>
</dbReference>
<dbReference type="OMA" id="KANRCAK"/>
<evidence type="ECO:0000256" key="1">
    <source>
        <dbReference type="ARBA" id="ARBA00004777"/>
    </source>
</evidence>
<evidence type="ECO:0000256" key="4">
    <source>
        <dbReference type="ARBA" id="ARBA00022801"/>
    </source>
</evidence>
<feature type="domain" description="Tetrahydrofolate dehydrogenase/cyclohydrolase catalytic" evidence="10">
    <location>
        <begin position="32"/>
        <end position="147"/>
    </location>
</feature>
<dbReference type="eggNOG" id="KOG0089">
    <property type="taxonomic scope" value="Eukaryota"/>
</dbReference>
<reference evidence="12 13" key="1">
    <citation type="journal article" date="2011" name="Proc. Natl. Acad. Sci. U.S.A.">
        <title>Niche of harmful alga Aureococcus anophagefferens revealed through ecogenomics.</title>
        <authorList>
            <person name="Gobler C.J."/>
            <person name="Berry D.L."/>
            <person name="Dyhrman S.T."/>
            <person name="Wilhelm S.W."/>
            <person name="Salamov A."/>
            <person name="Lobanov A.V."/>
            <person name="Zhang Y."/>
            <person name="Collier J.L."/>
            <person name="Wurch L.L."/>
            <person name="Kustka A.B."/>
            <person name="Dill B.D."/>
            <person name="Shah M."/>
            <person name="VerBerkmoes N.C."/>
            <person name="Kuo A."/>
            <person name="Terry A."/>
            <person name="Pangilinan J."/>
            <person name="Lindquist E.A."/>
            <person name="Lucas S."/>
            <person name="Paulsen I.T."/>
            <person name="Hattenrath-Lehmann T.K."/>
            <person name="Talmage S.C."/>
            <person name="Walker E.A."/>
            <person name="Koch F."/>
            <person name="Burson A.M."/>
            <person name="Marcoval M.A."/>
            <person name="Tang Y.Z."/>
            <person name="Lecleir G.R."/>
            <person name="Coyne K.J."/>
            <person name="Berg G.M."/>
            <person name="Bertrand E.M."/>
            <person name="Saito M.A."/>
            <person name="Gladyshev V.N."/>
            <person name="Grigoriev I.V."/>
        </authorList>
    </citation>
    <scope>NUCLEOTIDE SEQUENCE [LARGE SCALE GENOMIC DNA]</scope>
    <source>
        <strain evidence="13">CCMP 1984</strain>
    </source>
</reference>
<protein>
    <submittedName>
        <fullName evidence="12">Uncharacterized protein</fullName>
    </submittedName>
</protein>
<gene>
    <name evidence="12" type="ORF">AURANDRAFT_53178</name>
</gene>
<evidence type="ECO:0000313" key="12">
    <source>
        <dbReference type="EMBL" id="EGB09470.1"/>
    </source>
</evidence>
<evidence type="ECO:0000256" key="8">
    <source>
        <dbReference type="SAM" id="MobiDB-lite"/>
    </source>
</evidence>
<dbReference type="GeneID" id="20222277"/>
<dbReference type="Gene3D" id="3.40.50.10860">
    <property type="entry name" value="Leucine Dehydrogenase, chain A, domain 1"/>
    <property type="match status" value="1"/>
</dbReference>
<keyword evidence="5" id="KW-0521">NADP</keyword>
<name>F0Y5C4_AURAN</name>
<dbReference type="CDD" id="cd01080">
    <property type="entry name" value="NAD_bind_m-THF_DH_Cyclohyd"/>
    <property type="match status" value="1"/>
</dbReference>
<keyword evidence="6" id="KW-0560">Oxidoreductase</keyword>
<keyword evidence="9" id="KW-0732">Signal</keyword>
<dbReference type="SUPFAM" id="SSF53223">
    <property type="entry name" value="Aminoacid dehydrogenase-like, N-terminal domain"/>
    <property type="match status" value="1"/>
</dbReference>
<dbReference type="InParanoid" id="F0Y5C4"/>
<evidence type="ECO:0000313" key="13">
    <source>
        <dbReference type="Proteomes" id="UP000002729"/>
    </source>
</evidence>
<dbReference type="PRINTS" id="PR00085">
    <property type="entry name" value="THFDHDRGNASE"/>
</dbReference>